<evidence type="ECO:0000313" key="1">
    <source>
        <dbReference type="EMBL" id="ANU36216.1"/>
    </source>
</evidence>
<dbReference type="RefSeq" id="WP_231893158.1">
    <property type="nucleotide sequence ID" value="NZ_CP016307.1"/>
</dbReference>
<evidence type="ECO:0000313" key="2">
    <source>
        <dbReference type="Proteomes" id="UP000092528"/>
    </source>
</evidence>
<dbReference type="AlphaFoldDB" id="A0A1B1NNG0"/>
<dbReference type="STRING" id="45658.VSVS12_01512"/>
<sequence length="197" mass="20387">MMKNALLLLFVAGVSGCQSTPQQTQVDPLTSIGCTFFGDGKVAAPDWICAGSIDDARFAYMALGVSENTSGGVAHQRNLAILDAQQQIAKEIATEVIQVMQTKAGTLGVAGISGGTAATSEETNAMAQVALKGATTLRAQKGPDGFFYVLMGLPSDSVEPNVENMLDAQLSDANETRSSSTLSNQELAAEINAALAN</sequence>
<dbReference type="PROSITE" id="PS51257">
    <property type="entry name" value="PROKAR_LIPOPROTEIN"/>
    <property type="match status" value="1"/>
</dbReference>
<reference evidence="1 2" key="1">
    <citation type="submission" date="2016-07" db="EMBL/GenBank/DDBJ databases">
        <title>Genome sequencing of Vibrio scophthalmi strain VS-05, an isolated from Paralichthys olivaceus.</title>
        <authorList>
            <person name="Han H.-J."/>
        </authorList>
    </citation>
    <scope>NUCLEOTIDE SEQUENCE [LARGE SCALE GENOMIC DNA]</scope>
    <source>
        <strain evidence="1 2">VS-05</strain>
    </source>
</reference>
<protein>
    <submittedName>
        <fullName evidence="1">Uncharacterized protein</fullName>
    </submittedName>
</protein>
<name>A0A1B1NNG0_9VIBR</name>
<dbReference type="KEGG" id="vsc:VSVS12_01512"/>
<dbReference type="EMBL" id="CP016414">
    <property type="protein sequence ID" value="ANU36216.1"/>
    <property type="molecule type" value="Genomic_DNA"/>
</dbReference>
<proteinExistence type="predicted"/>
<organism evidence="1 2">
    <name type="scientific">Vibrio scophthalmi</name>
    <dbReference type="NCBI Taxonomy" id="45658"/>
    <lineage>
        <taxon>Bacteria</taxon>
        <taxon>Pseudomonadati</taxon>
        <taxon>Pseudomonadota</taxon>
        <taxon>Gammaproteobacteria</taxon>
        <taxon>Vibrionales</taxon>
        <taxon>Vibrionaceae</taxon>
        <taxon>Vibrio</taxon>
    </lineage>
</organism>
<dbReference type="PATRIC" id="fig|45658.6.peg.1467"/>
<gene>
    <name evidence="1" type="ORF">VSVS05_01089</name>
</gene>
<keyword evidence="2" id="KW-1185">Reference proteome</keyword>
<accession>A0A1B1NNG0</accession>
<dbReference type="Proteomes" id="UP000092528">
    <property type="component" value="Chromosome 1"/>
</dbReference>